<feature type="region of interest" description="Disordered" evidence="2">
    <location>
        <begin position="639"/>
        <end position="710"/>
    </location>
</feature>
<feature type="region of interest" description="Disordered" evidence="2">
    <location>
        <begin position="1"/>
        <end position="89"/>
    </location>
</feature>
<evidence type="ECO:0000313" key="3">
    <source>
        <dbReference type="EMBL" id="KAJ1965114.1"/>
    </source>
</evidence>
<evidence type="ECO:0000256" key="1">
    <source>
        <dbReference type="SAM" id="Coils"/>
    </source>
</evidence>
<keyword evidence="1" id="KW-0175">Coiled coil</keyword>
<evidence type="ECO:0000313" key="4">
    <source>
        <dbReference type="Proteomes" id="UP001150925"/>
    </source>
</evidence>
<dbReference type="AlphaFoldDB" id="A0A9W8E2D0"/>
<dbReference type="PANTHER" id="PTHR28190:SF2">
    <property type="entry name" value="MIGRATION PROTEIN, PUTATIVE (AFU_ORTHOLOGUE AFUA_2G07730)-RELATED"/>
    <property type="match status" value="1"/>
</dbReference>
<feature type="coiled-coil region" evidence="1">
    <location>
        <begin position="592"/>
        <end position="633"/>
    </location>
</feature>
<keyword evidence="4" id="KW-1185">Reference proteome</keyword>
<feature type="compositionally biased region" description="Low complexity" evidence="2">
    <location>
        <begin position="520"/>
        <end position="538"/>
    </location>
</feature>
<feature type="compositionally biased region" description="Low complexity" evidence="2">
    <location>
        <begin position="65"/>
        <end position="74"/>
    </location>
</feature>
<feature type="compositionally biased region" description="Polar residues" evidence="2">
    <location>
        <begin position="195"/>
        <end position="210"/>
    </location>
</feature>
<reference evidence="3" key="1">
    <citation type="submission" date="2022-07" db="EMBL/GenBank/DDBJ databases">
        <title>Phylogenomic reconstructions and comparative analyses of Kickxellomycotina fungi.</title>
        <authorList>
            <person name="Reynolds N.K."/>
            <person name="Stajich J.E."/>
            <person name="Barry K."/>
            <person name="Grigoriev I.V."/>
            <person name="Crous P."/>
            <person name="Smith M.E."/>
        </authorList>
    </citation>
    <scope>NUCLEOTIDE SEQUENCE</scope>
    <source>
        <strain evidence="3">RSA 1196</strain>
    </source>
</reference>
<name>A0A9W8E2D0_9FUNG</name>
<dbReference type="EMBL" id="JANBPY010000629">
    <property type="protein sequence ID" value="KAJ1965114.1"/>
    <property type="molecule type" value="Genomic_DNA"/>
</dbReference>
<dbReference type="GO" id="GO:0005938">
    <property type="term" value="C:cell cortex"/>
    <property type="evidence" value="ECO:0007669"/>
    <property type="project" value="TreeGrafter"/>
</dbReference>
<dbReference type="PANTHER" id="PTHR28190">
    <property type="entry name" value="NUCLEAR MIGRATION PROTEIN NUM1"/>
    <property type="match status" value="1"/>
</dbReference>
<dbReference type="OrthoDB" id="2149224at2759"/>
<dbReference type="Proteomes" id="UP001150925">
    <property type="component" value="Unassembled WGS sequence"/>
</dbReference>
<dbReference type="GO" id="GO:0015631">
    <property type="term" value="F:tubulin binding"/>
    <property type="evidence" value="ECO:0007669"/>
    <property type="project" value="TreeGrafter"/>
</dbReference>
<gene>
    <name evidence="3" type="ORF">IWQ62_002746</name>
</gene>
<accession>A0A9W8E2D0</accession>
<feature type="compositionally biased region" description="Acidic residues" evidence="2">
    <location>
        <begin position="674"/>
        <end position="683"/>
    </location>
</feature>
<proteinExistence type="predicted"/>
<organism evidence="3 4">
    <name type="scientific">Dispira parvispora</name>
    <dbReference type="NCBI Taxonomy" id="1520584"/>
    <lineage>
        <taxon>Eukaryota</taxon>
        <taxon>Fungi</taxon>
        <taxon>Fungi incertae sedis</taxon>
        <taxon>Zoopagomycota</taxon>
        <taxon>Kickxellomycotina</taxon>
        <taxon>Dimargaritomycetes</taxon>
        <taxon>Dimargaritales</taxon>
        <taxon>Dimargaritaceae</taxon>
        <taxon>Dispira</taxon>
    </lineage>
</organism>
<sequence length="710" mass="78216">MTGSDPPDNNTNVRSKKPPTGKANPYLKKPPSQRSLQTPGSGASARSRVTSSRRPSESGGTTKAPSTRRPSTSRQRAEGEPGSESAALQMDLDSLFDSDGSFRFQDVPKDVMGELINHLMDKMHEKEQNLSMSEQVSMTLVAEVDQKNARIRELESQLGVQAERLPVESEGVEPEEKVTDSTGRLSTITTAATTKRRSFSMSEATESTVSPIKKSNPERRASETITAVLTGATISSDDTQAAPAADEQAQCVVQRATKRFTELKQEFQSMAPYLRSFAAPGRRGVSDGLNVSHAKATAFRKDGITEMLDTLNNQAKDPQQEITLCDNLTAPQHPSASLLAWSKELNLATDLGNLLLLQVRHLQGKLSELEVESFTQGERNDEMEKKVELQAKQIARLSEEYEAAKVRAWDMELVEQNLRDELKEITKHTNRLQKENESLQKAFNNANDTVEQLRCSEEKLTKTVRNNRSRHEQDMNQARRNLISLQRDKKDLQKKVNELKADLSGRIQRSGGRLDGAGGSPSASTSPSGAAAEPAEGPVDLGMHDGEDSDGFAYPRTPAQRRGLGNGSGWPPGSVPSTGPHAMHVQTLTGSLAHAHRTMDKLRASLRRHKQENLELKLMLSEHQETIESLQRELTLADPGQTHPVPQESEAATTSHEVVDPVPGVDGVRRADQDWLDVDDDENVLSPRRTSFPIRPQTAGKRRRNPRASL</sequence>
<feature type="coiled-coil region" evidence="1">
    <location>
        <begin position="137"/>
        <end position="164"/>
    </location>
</feature>
<dbReference type="GO" id="GO:0005739">
    <property type="term" value="C:mitochondrion"/>
    <property type="evidence" value="ECO:0007669"/>
    <property type="project" value="TreeGrafter"/>
</dbReference>
<feature type="region of interest" description="Disordered" evidence="2">
    <location>
        <begin position="500"/>
        <end position="582"/>
    </location>
</feature>
<feature type="compositionally biased region" description="Basic residues" evidence="2">
    <location>
        <begin position="700"/>
        <end position="710"/>
    </location>
</feature>
<protein>
    <submittedName>
        <fullName evidence="3">Uncharacterized protein</fullName>
    </submittedName>
</protein>
<dbReference type="GO" id="GO:0000226">
    <property type="term" value="P:microtubule cytoskeleton organization"/>
    <property type="evidence" value="ECO:0007669"/>
    <property type="project" value="TreeGrafter"/>
</dbReference>
<feature type="region of interest" description="Disordered" evidence="2">
    <location>
        <begin position="195"/>
        <end position="220"/>
    </location>
</feature>
<comment type="caution">
    <text evidence="3">The sequence shown here is derived from an EMBL/GenBank/DDBJ whole genome shotgun (WGS) entry which is preliminary data.</text>
</comment>
<feature type="compositionally biased region" description="Low complexity" evidence="2">
    <location>
        <begin position="41"/>
        <end position="53"/>
    </location>
</feature>
<dbReference type="InterPro" id="IPR053005">
    <property type="entry name" value="Nuclear_Pos-Cytoskel_Interact"/>
</dbReference>
<feature type="compositionally biased region" description="Polar residues" evidence="2">
    <location>
        <begin position="1"/>
        <end position="13"/>
    </location>
</feature>
<feature type="non-terminal residue" evidence="3">
    <location>
        <position position="710"/>
    </location>
</feature>
<evidence type="ECO:0000256" key="2">
    <source>
        <dbReference type="SAM" id="MobiDB-lite"/>
    </source>
</evidence>